<dbReference type="PANTHER" id="PTHR48063">
    <property type="entry name" value="LRR RECEPTOR-LIKE KINASE"/>
    <property type="match status" value="1"/>
</dbReference>
<dbReference type="SUPFAM" id="SSF52058">
    <property type="entry name" value="L domain-like"/>
    <property type="match status" value="3"/>
</dbReference>
<feature type="transmembrane region" description="Helical" evidence="13">
    <location>
        <begin position="971"/>
        <end position="993"/>
    </location>
</feature>
<evidence type="ECO:0000256" key="2">
    <source>
        <dbReference type="ARBA" id="ARBA00009592"/>
    </source>
</evidence>
<evidence type="ECO:0000256" key="12">
    <source>
        <dbReference type="SAM" id="MobiDB-lite"/>
    </source>
</evidence>
<keyword evidence="17" id="KW-1185">Reference proteome</keyword>
<keyword evidence="4" id="KW-0433">Leucine-rich repeat</keyword>
<evidence type="ECO:0000256" key="10">
    <source>
        <dbReference type="ARBA" id="ARBA00023170"/>
    </source>
</evidence>
<dbReference type="InterPro" id="IPR003591">
    <property type="entry name" value="Leu-rich_rpt_typical-subtyp"/>
</dbReference>
<dbReference type="FunFam" id="3.80.10.10:FF:000095">
    <property type="entry name" value="LRR receptor-like serine/threonine-protein kinase GSO1"/>
    <property type="match status" value="1"/>
</dbReference>
<sequence>MAAQGNKVLGLYFSFLCIIVCAEISGFIAGGHAVCLEAERKALLKFRDGLSDPENRLFSWQGRDCCSWRGVFCDNRTGNVVGINLRNPYPFNPFSTTPNRYGFWNLSGQIDSSLLELKSLRHLDLSLNTFDGVSIPEYFGSLKELTYLNLSNSKFGGIVPEELGNISSLQYLDLSGNFLLSSSSLQWVSGLSSLVALDMGSVDLSMVNDNWVEAVNHLPFLEELHFPNCFLSSMTYSLPIVNLTSLKVLDLSQNSFNSRFPDWVVNVTGLVSFDISQSGLHGSIPVVFGEFPHLEELNLGFNENLTANISELLGGSWKRIKSLILKKNKLYGEIPMNIGNMNLLEEFDLASNNVGGKLPGIIGKPCSTTSDCFADSSLSNLKVFDMNINQLSGELPDWFGGLKSLVQLHLGNNNLRGSIPSSVWSLQHLQSIDLSGNQLNGSVPQTLGQLSELQVLDLSLNNLGGSLTEAHFLLLQKLKILKLASNSFIFQVNPSWVLPFQVTSLFLGSCHLGPRFPLWLQNQNAVSFLDLSNASISDTIPEWFWDISSNLSLLNLSYNHIQGQLPNPFRVGAYADVDLRSNQLQGQLPLPYSPLSLFDVSNNQLSGPLHQSISSVTPDITILAISNNHFTGSIPLSIGQMLSLQVLDLSRNGFIGKIPPSLGNCSYIKALDLSSNYLTGWVPESIGRLQQLKSLHLNNNSLSGKFPASVKNCTSLETLDLGENRFSGLIPKWVGRRLSSLGILRLRSNNFRGSIPEELSYLKSLHVLDLAHNNLSSTIPTSFGKFAEMAVKQRINKNLFYGFVRGVYYQESLYVSINGAPREYNKMLYLVTSIDISSNNLSGEIPEELLRLSGLLVLNLSRNSLTGRIPDKIADLEELLSLDVSENKLSGEIPSSISTMSFLTYLNMSNNNLSGRIPLGGQMHTFSPSSFTGNVALCGAPLPKNCSTDEPPLPPKNDEDDEDGEADEGPWIYLSTPIGFIVGFLGLFGVVVIRKSWTDSYVRFIDKFVEWIYNTRAGQLCQNPKVKKKRNPVRR</sequence>
<name>A0AAV7DY30_ARIFI</name>
<gene>
    <name evidence="16" type="ORF">H6P81_017048</name>
</gene>
<dbReference type="PRINTS" id="PR00019">
    <property type="entry name" value="LEURICHRPT"/>
</dbReference>
<dbReference type="InterPro" id="IPR055414">
    <property type="entry name" value="LRR_R13L4/SHOC2-like"/>
</dbReference>
<dbReference type="Pfam" id="PF13855">
    <property type="entry name" value="LRR_8"/>
    <property type="match status" value="2"/>
</dbReference>
<dbReference type="InterPro" id="IPR001611">
    <property type="entry name" value="Leu-rich_rpt"/>
</dbReference>
<dbReference type="Proteomes" id="UP000825729">
    <property type="component" value="Unassembled WGS sequence"/>
</dbReference>
<dbReference type="InterPro" id="IPR046956">
    <property type="entry name" value="RLP23-like"/>
</dbReference>
<feature type="domain" description="Leucine-rich repeat-containing N-terminal plant-type" evidence="14">
    <location>
        <begin position="37"/>
        <end position="74"/>
    </location>
</feature>
<keyword evidence="7" id="KW-0677">Repeat</keyword>
<keyword evidence="3" id="KW-1003">Cell membrane</keyword>
<feature type="domain" description="Disease resistance R13L4/SHOC-2-like LRR" evidence="15">
    <location>
        <begin position="114"/>
        <end position="302"/>
    </location>
</feature>
<dbReference type="Pfam" id="PF08263">
    <property type="entry name" value="LRRNT_2"/>
    <property type="match status" value="1"/>
</dbReference>
<evidence type="ECO:0000313" key="16">
    <source>
        <dbReference type="EMBL" id="KAG9441194.1"/>
    </source>
</evidence>
<feature type="region of interest" description="Disordered" evidence="12">
    <location>
        <begin position="946"/>
        <end position="968"/>
    </location>
</feature>
<evidence type="ECO:0000256" key="7">
    <source>
        <dbReference type="ARBA" id="ARBA00022737"/>
    </source>
</evidence>
<dbReference type="AlphaFoldDB" id="A0AAV7DY30"/>
<accession>A0AAV7DY30</accession>
<proteinExistence type="inferred from homology"/>
<dbReference type="FunFam" id="3.80.10.10:FF:001347">
    <property type="entry name" value="LRR receptor-like serine/threonine-protein kinase GSO2"/>
    <property type="match status" value="1"/>
</dbReference>
<dbReference type="FunFam" id="3.80.10.10:FF:000041">
    <property type="entry name" value="LRR receptor-like serine/threonine-protein kinase ERECTA"/>
    <property type="match status" value="1"/>
</dbReference>
<keyword evidence="8 13" id="KW-1133">Transmembrane helix</keyword>
<reference evidence="16 17" key="1">
    <citation type="submission" date="2021-07" db="EMBL/GenBank/DDBJ databases">
        <title>The Aristolochia fimbriata genome: insights into angiosperm evolution, floral development and chemical biosynthesis.</title>
        <authorList>
            <person name="Jiao Y."/>
        </authorList>
    </citation>
    <scope>NUCLEOTIDE SEQUENCE [LARGE SCALE GENOMIC DNA]</scope>
    <source>
        <strain evidence="16">IBCAS-2021</strain>
        <tissue evidence="16">Leaf</tissue>
    </source>
</reference>
<evidence type="ECO:0000256" key="3">
    <source>
        <dbReference type="ARBA" id="ARBA00022475"/>
    </source>
</evidence>
<comment type="similarity">
    <text evidence="2">Belongs to the RLP family.</text>
</comment>
<keyword evidence="5 13" id="KW-0812">Transmembrane</keyword>
<dbReference type="Pfam" id="PF00560">
    <property type="entry name" value="LRR_1"/>
    <property type="match status" value="4"/>
</dbReference>
<evidence type="ECO:0000256" key="1">
    <source>
        <dbReference type="ARBA" id="ARBA00004251"/>
    </source>
</evidence>
<dbReference type="SMART" id="SM00369">
    <property type="entry name" value="LRR_TYP"/>
    <property type="match status" value="12"/>
</dbReference>
<keyword evidence="10" id="KW-0675">Receptor</keyword>
<evidence type="ECO:0000256" key="9">
    <source>
        <dbReference type="ARBA" id="ARBA00023136"/>
    </source>
</evidence>
<dbReference type="FunFam" id="3.80.10.10:FF:000111">
    <property type="entry name" value="LRR receptor-like serine/threonine-protein kinase ERECTA"/>
    <property type="match status" value="1"/>
</dbReference>
<feature type="compositionally biased region" description="Acidic residues" evidence="12">
    <location>
        <begin position="958"/>
        <end position="968"/>
    </location>
</feature>
<dbReference type="InterPro" id="IPR013210">
    <property type="entry name" value="LRR_N_plant-typ"/>
</dbReference>
<evidence type="ECO:0000256" key="6">
    <source>
        <dbReference type="ARBA" id="ARBA00022729"/>
    </source>
</evidence>
<evidence type="ECO:0000259" key="14">
    <source>
        <dbReference type="Pfam" id="PF08263"/>
    </source>
</evidence>
<dbReference type="GO" id="GO:0005886">
    <property type="term" value="C:plasma membrane"/>
    <property type="evidence" value="ECO:0007669"/>
    <property type="project" value="UniProtKB-SubCell"/>
</dbReference>
<protein>
    <recommendedName>
        <fullName evidence="18">Leucine-rich repeat-containing N-terminal plant-type domain-containing protein</fullName>
    </recommendedName>
</protein>
<dbReference type="InterPro" id="IPR032675">
    <property type="entry name" value="LRR_dom_sf"/>
</dbReference>
<evidence type="ECO:0000256" key="4">
    <source>
        <dbReference type="ARBA" id="ARBA00022614"/>
    </source>
</evidence>
<dbReference type="Gene3D" id="3.80.10.10">
    <property type="entry name" value="Ribonuclease Inhibitor"/>
    <property type="match status" value="5"/>
</dbReference>
<evidence type="ECO:0000259" key="15">
    <source>
        <dbReference type="Pfam" id="PF23598"/>
    </source>
</evidence>
<comment type="caution">
    <text evidence="16">The sequence shown here is derived from an EMBL/GenBank/DDBJ whole genome shotgun (WGS) entry which is preliminary data.</text>
</comment>
<dbReference type="EMBL" id="JAINDJ010000007">
    <property type="protein sequence ID" value="KAG9441194.1"/>
    <property type="molecule type" value="Genomic_DNA"/>
</dbReference>
<evidence type="ECO:0000313" key="17">
    <source>
        <dbReference type="Proteomes" id="UP000825729"/>
    </source>
</evidence>
<evidence type="ECO:0000256" key="13">
    <source>
        <dbReference type="SAM" id="Phobius"/>
    </source>
</evidence>
<evidence type="ECO:0000256" key="5">
    <source>
        <dbReference type="ARBA" id="ARBA00022692"/>
    </source>
</evidence>
<keyword evidence="9 13" id="KW-0472">Membrane</keyword>
<evidence type="ECO:0000256" key="8">
    <source>
        <dbReference type="ARBA" id="ARBA00022989"/>
    </source>
</evidence>
<dbReference type="Pfam" id="PF23598">
    <property type="entry name" value="LRR_14"/>
    <property type="match status" value="2"/>
</dbReference>
<feature type="domain" description="Disease resistance R13L4/SHOC-2-like LRR" evidence="15">
    <location>
        <begin position="377"/>
        <end position="532"/>
    </location>
</feature>
<keyword evidence="6" id="KW-0732">Signal</keyword>
<organism evidence="16 17">
    <name type="scientific">Aristolochia fimbriata</name>
    <name type="common">White veined hardy Dutchman's pipe vine</name>
    <dbReference type="NCBI Taxonomy" id="158543"/>
    <lineage>
        <taxon>Eukaryota</taxon>
        <taxon>Viridiplantae</taxon>
        <taxon>Streptophyta</taxon>
        <taxon>Embryophyta</taxon>
        <taxon>Tracheophyta</taxon>
        <taxon>Spermatophyta</taxon>
        <taxon>Magnoliopsida</taxon>
        <taxon>Magnoliidae</taxon>
        <taxon>Piperales</taxon>
        <taxon>Aristolochiaceae</taxon>
        <taxon>Aristolochia</taxon>
    </lineage>
</organism>
<evidence type="ECO:0000256" key="11">
    <source>
        <dbReference type="ARBA" id="ARBA00023180"/>
    </source>
</evidence>
<dbReference type="PANTHER" id="PTHR48063:SF16">
    <property type="entry name" value="LRR RECEPTOR-LIKE SERINE_THREONINE-PROTEIN KINASE GSO1"/>
    <property type="match status" value="1"/>
</dbReference>
<evidence type="ECO:0008006" key="18">
    <source>
        <dbReference type="Google" id="ProtNLM"/>
    </source>
</evidence>
<comment type="subcellular location">
    <subcellularLocation>
        <location evidence="1">Cell membrane</location>
        <topology evidence="1">Single-pass type I membrane protein</topology>
    </subcellularLocation>
</comment>
<keyword evidence="11" id="KW-0325">Glycoprotein</keyword>